<organism evidence="1 2">
    <name type="scientific">Ganoderma sinense ZZ0214-1</name>
    <dbReference type="NCBI Taxonomy" id="1077348"/>
    <lineage>
        <taxon>Eukaryota</taxon>
        <taxon>Fungi</taxon>
        <taxon>Dikarya</taxon>
        <taxon>Basidiomycota</taxon>
        <taxon>Agaricomycotina</taxon>
        <taxon>Agaricomycetes</taxon>
        <taxon>Polyporales</taxon>
        <taxon>Polyporaceae</taxon>
        <taxon>Ganoderma</taxon>
    </lineage>
</organism>
<name>A0A2G8SMI5_9APHY</name>
<keyword evidence="2" id="KW-1185">Reference proteome</keyword>
<dbReference type="Proteomes" id="UP000230002">
    <property type="component" value="Unassembled WGS sequence"/>
</dbReference>
<reference evidence="1 2" key="1">
    <citation type="journal article" date="2015" name="Sci. Rep.">
        <title>Chromosome-level genome map provides insights into diverse defense mechanisms in the medicinal fungus Ganoderma sinense.</title>
        <authorList>
            <person name="Zhu Y."/>
            <person name="Xu J."/>
            <person name="Sun C."/>
            <person name="Zhou S."/>
            <person name="Xu H."/>
            <person name="Nelson D.R."/>
            <person name="Qian J."/>
            <person name="Song J."/>
            <person name="Luo H."/>
            <person name="Xiang L."/>
            <person name="Li Y."/>
            <person name="Xu Z."/>
            <person name="Ji A."/>
            <person name="Wang L."/>
            <person name="Lu S."/>
            <person name="Hayward A."/>
            <person name="Sun W."/>
            <person name="Li X."/>
            <person name="Schwartz D.C."/>
            <person name="Wang Y."/>
            <person name="Chen S."/>
        </authorList>
    </citation>
    <scope>NUCLEOTIDE SEQUENCE [LARGE SCALE GENOMIC DNA]</scope>
    <source>
        <strain evidence="1 2">ZZ0214-1</strain>
    </source>
</reference>
<gene>
    <name evidence="1" type="ORF">GSI_02771</name>
</gene>
<accession>A0A2G8SMI5</accession>
<protein>
    <submittedName>
        <fullName evidence="1">Uncharacterized protein</fullName>
    </submittedName>
</protein>
<comment type="caution">
    <text evidence="1">The sequence shown here is derived from an EMBL/GenBank/DDBJ whole genome shotgun (WGS) entry which is preliminary data.</text>
</comment>
<dbReference type="OrthoDB" id="2764319at2759"/>
<evidence type="ECO:0000313" key="1">
    <source>
        <dbReference type="EMBL" id="PIL34984.1"/>
    </source>
</evidence>
<proteinExistence type="predicted"/>
<evidence type="ECO:0000313" key="2">
    <source>
        <dbReference type="Proteomes" id="UP000230002"/>
    </source>
</evidence>
<dbReference type="EMBL" id="AYKW01000004">
    <property type="protein sequence ID" value="PIL34984.1"/>
    <property type="molecule type" value="Genomic_DNA"/>
</dbReference>
<sequence length="214" mass="23955">MSDPEDHPLIDDFTLLTAPWVTPRQRRRCERFLTASSEPDATFALRTLPIQSVHWHPDTSSMLFDTTVVTVTFTGHLIHARYNSELGSPPTYSVAVECMTTADHHALATIASLSPEPGKLLSVYFLPPTNTTPDLIPDHFLSTISMAIIHKPFVNVFDATHRIRPLRVSLPISFLTLTARDLVNVQATVTKDFKQGSLHFNLVAIHLLQRAPRQ</sequence>
<dbReference type="AlphaFoldDB" id="A0A2G8SMI5"/>